<reference evidence="2 3" key="1">
    <citation type="submission" date="2017-06" db="EMBL/GenBank/DDBJ databases">
        <title>Complete Genome Sequence of Streptomyces hawaiiensis NRRL 15010 and insights into acyldepsipeptides biosynthesis.</title>
        <authorList>
            <person name="Mariita R.M."/>
            <person name="Sello J.K."/>
        </authorList>
    </citation>
    <scope>NUCLEOTIDE SEQUENCE [LARGE SCALE GENOMIC DNA]</scope>
    <source>
        <strain evidence="2 3">ATCC 12236</strain>
    </source>
</reference>
<evidence type="ECO:0000256" key="1">
    <source>
        <dbReference type="SAM" id="Phobius"/>
    </source>
</evidence>
<keyword evidence="1" id="KW-0472">Membrane</keyword>
<dbReference type="RefSeq" id="WP_175431536.1">
    <property type="nucleotide sequence ID" value="NZ_CP021978.1"/>
</dbReference>
<keyword evidence="3" id="KW-1185">Reference proteome</keyword>
<proteinExistence type="predicted"/>
<dbReference type="Proteomes" id="UP000495940">
    <property type="component" value="Chromosome"/>
</dbReference>
<accession>A0A6G5RAK8</accession>
<dbReference type="EMBL" id="CP021978">
    <property type="protein sequence ID" value="QCD54859.1"/>
    <property type="molecule type" value="Genomic_DNA"/>
</dbReference>
<evidence type="ECO:0000313" key="3">
    <source>
        <dbReference type="Proteomes" id="UP000495940"/>
    </source>
</evidence>
<keyword evidence="1" id="KW-0812">Transmembrane</keyword>
<feature type="transmembrane region" description="Helical" evidence="1">
    <location>
        <begin position="31"/>
        <end position="51"/>
    </location>
</feature>
<evidence type="ECO:0008006" key="4">
    <source>
        <dbReference type="Google" id="ProtNLM"/>
    </source>
</evidence>
<dbReference type="AlphaFoldDB" id="A0A6G5RAK8"/>
<keyword evidence="1" id="KW-1133">Transmembrane helix</keyword>
<gene>
    <name evidence="2" type="ORF">CEB94_08345</name>
</gene>
<protein>
    <recommendedName>
        <fullName evidence="4">DUF4229 domain-containing protein</fullName>
    </recommendedName>
</protein>
<organism evidence="2 3">
    <name type="scientific">Streptomyces hawaiiensis</name>
    <dbReference type="NCBI Taxonomy" id="67305"/>
    <lineage>
        <taxon>Bacteria</taxon>
        <taxon>Bacillati</taxon>
        <taxon>Actinomycetota</taxon>
        <taxon>Actinomycetes</taxon>
        <taxon>Kitasatosporales</taxon>
        <taxon>Streptomycetaceae</taxon>
        <taxon>Streptomyces</taxon>
    </lineage>
</organism>
<feature type="transmembrane region" description="Helical" evidence="1">
    <location>
        <begin position="7"/>
        <end position="25"/>
    </location>
</feature>
<evidence type="ECO:0000313" key="2">
    <source>
        <dbReference type="EMBL" id="QCD54859.1"/>
    </source>
</evidence>
<dbReference type="KEGG" id="shaw:CEB94_08345"/>
<name>A0A6G5RAK8_9ACTN</name>
<sequence>MTKRQKYAAYAMALYALLVVVFRYSSGGTGWGTALLLALAATPLALWMGWLRGRLNERAAEWGRRRFRPWPEERRR</sequence>